<dbReference type="EMBL" id="BEZZ01000949">
    <property type="protein sequence ID" value="GCC37151.1"/>
    <property type="molecule type" value="Genomic_DNA"/>
</dbReference>
<dbReference type="Proteomes" id="UP000287033">
    <property type="component" value="Unassembled WGS sequence"/>
</dbReference>
<protein>
    <submittedName>
        <fullName evidence="1">Uncharacterized protein</fullName>
    </submittedName>
</protein>
<comment type="caution">
    <text evidence="1">The sequence shown here is derived from an EMBL/GenBank/DDBJ whole genome shotgun (WGS) entry which is preliminary data.</text>
</comment>
<name>A0A401T3C1_CHIPU</name>
<accession>A0A401T3C1</accession>
<proteinExistence type="predicted"/>
<organism evidence="1 2">
    <name type="scientific">Chiloscyllium punctatum</name>
    <name type="common">Brownbanded bambooshark</name>
    <name type="synonym">Hemiscyllium punctatum</name>
    <dbReference type="NCBI Taxonomy" id="137246"/>
    <lineage>
        <taxon>Eukaryota</taxon>
        <taxon>Metazoa</taxon>
        <taxon>Chordata</taxon>
        <taxon>Craniata</taxon>
        <taxon>Vertebrata</taxon>
        <taxon>Chondrichthyes</taxon>
        <taxon>Elasmobranchii</taxon>
        <taxon>Galeomorphii</taxon>
        <taxon>Galeoidea</taxon>
        <taxon>Orectolobiformes</taxon>
        <taxon>Hemiscylliidae</taxon>
        <taxon>Chiloscyllium</taxon>
    </lineage>
</organism>
<evidence type="ECO:0000313" key="1">
    <source>
        <dbReference type="EMBL" id="GCC37151.1"/>
    </source>
</evidence>
<keyword evidence="2" id="KW-1185">Reference proteome</keyword>
<reference evidence="1 2" key="1">
    <citation type="journal article" date="2018" name="Nat. Ecol. Evol.">
        <title>Shark genomes provide insights into elasmobranch evolution and the origin of vertebrates.</title>
        <authorList>
            <person name="Hara Y"/>
            <person name="Yamaguchi K"/>
            <person name="Onimaru K"/>
            <person name="Kadota M"/>
            <person name="Koyanagi M"/>
            <person name="Keeley SD"/>
            <person name="Tatsumi K"/>
            <person name="Tanaka K"/>
            <person name="Motone F"/>
            <person name="Kageyama Y"/>
            <person name="Nozu R"/>
            <person name="Adachi N"/>
            <person name="Nishimura O"/>
            <person name="Nakagawa R"/>
            <person name="Tanegashima C"/>
            <person name="Kiyatake I"/>
            <person name="Matsumoto R"/>
            <person name="Murakumo K"/>
            <person name="Nishida K"/>
            <person name="Terakita A"/>
            <person name="Kuratani S"/>
            <person name="Sato K"/>
            <person name="Hyodo S Kuraku.S."/>
        </authorList>
    </citation>
    <scope>NUCLEOTIDE SEQUENCE [LARGE SCALE GENOMIC DNA]</scope>
</reference>
<evidence type="ECO:0000313" key="2">
    <source>
        <dbReference type="Proteomes" id="UP000287033"/>
    </source>
</evidence>
<dbReference type="AlphaFoldDB" id="A0A401T3C1"/>
<gene>
    <name evidence="1" type="ORF">chiPu_0015652</name>
</gene>
<sequence>MHGRGDLETPFVRGVGRITESSIHRRQALNKLHRENCHSYPIHKDLDITGKVWEGFQSGYKQAGLQTDWLGMEKEDFREPKPITKLRSDGVARLIRIWTFGAFEGLPPIEKKSRIGWRNSTGLAASVERSGPSSRDSGY</sequence>